<protein>
    <submittedName>
        <fullName evidence="3">Kringle domain-containing protein</fullName>
    </submittedName>
</protein>
<dbReference type="AlphaFoldDB" id="A0A0R3SX77"/>
<accession>A0A0R3SX77</accession>
<proteinExistence type="predicted"/>
<organism evidence="3">
    <name type="scientific">Hymenolepis diminuta</name>
    <name type="common">Rat tapeworm</name>
    <dbReference type="NCBI Taxonomy" id="6216"/>
    <lineage>
        <taxon>Eukaryota</taxon>
        <taxon>Metazoa</taxon>
        <taxon>Spiralia</taxon>
        <taxon>Lophotrochozoa</taxon>
        <taxon>Platyhelminthes</taxon>
        <taxon>Cestoda</taxon>
        <taxon>Eucestoda</taxon>
        <taxon>Cyclophyllidea</taxon>
        <taxon>Hymenolepididae</taxon>
        <taxon>Hymenolepis</taxon>
    </lineage>
</organism>
<gene>
    <name evidence="1" type="ORF">HDID_LOCUS10328</name>
</gene>
<dbReference type="WBParaSite" id="HDID_0001033001-mRNA-1">
    <property type="protein sequence ID" value="HDID_0001033001-mRNA-1"/>
    <property type="gene ID" value="HDID_0001033001"/>
</dbReference>
<evidence type="ECO:0000313" key="1">
    <source>
        <dbReference type="EMBL" id="VDL63106.1"/>
    </source>
</evidence>
<dbReference type="OrthoDB" id="10308913at2759"/>
<evidence type="ECO:0000313" key="3">
    <source>
        <dbReference type="WBParaSite" id="HDID_0001033001-mRNA-1"/>
    </source>
</evidence>
<dbReference type="EMBL" id="UYSG01011625">
    <property type="protein sequence ID" value="VDL63106.1"/>
    <property type="molecule type" value="Genomic_DNA"/>
</dbReference>
<reference evidence="3" key="1">
    <citation type="submission" date="2016-04" db="UniProtKB">
        <authorList>
            <consortium name="WormBaseParasite"/>
        </authorList>
    </citation>
    <scope>IDENTIFICATION</scope>
</reference>
<dbReference type="Proteomes" id="UP000274504">
    <property type="component" value="Unassembled WGS sequence"/>
</dbReference>
<sequence length="216" mass="24951">MEMPQSKFSVFRFYFPATKAYLSSNNKSSEVSVCEKNPFSKESKLNYCLMWQWIPQPAHKAMLFRNLGSMQYICFNEKGKIVALPDLDLERCLVFLEIADSRDDETFRMPGPVRIKSGTNLTKKAGFCKNGNAFAPEDPYNELCKRDSLPHRWDIVTICGPIPKYCWTPECMLNNNESNRNPGCLTECHLLIHCREASPHFLHSQHDFTLPLARFE</sequence>
<name>A0A0R3SX77_HYMDI</name>
<evidence type="ECO:0000313" key="2">
    <source>
        <dbReference type="Proteomes" id="UP000274504"/>
    </source>
</evidence>
<reference evidence="1 2" key="2">
    <citation type="submission" date="2018-11" db="EMBL/GenBank/DDBJ databases">
        <authorList>
            <consortium name="Pathogen Informatics"/>
        </authorList>
    </citation>
    <scope>NUCLEOTIDE SEQUENCE [LARGE SCALE GENOMIC DNA]</scope>
</reference>